<keyword evidence="1" id="KW-0808">Transferase</keyword>
<feature type="region of interest" description="Disordered" evidence="2">
    <location>
        <begin position="1"/>
        <end position="29"/>
    </location>
</feature>
<dbReference type="PANTHER" id="PTHR45753">
    <property type="entry name" value="ORNITHINE CARBAMOYLTRANSFERASE, MITOCHONDRIAL"/>
    <property type="match status" value="1"/>
</dbReference>
<sequence length="258" mass="27482">MTAVKSAGRKSHTVAPVKPSSSHAGTWQPDEPLAAAKIVALFAAARRLRADSDAGATGNPLRGRNLALLMARPAGREVSPLHRAAQDLGARVAEVPFEADASRQVDIGALARLLGRMYDAIDCDTLPSSTVRRIEREAGVPVYAGLGLDDHPARVIADLLTLCDLGSPQAVKTGIIFLGDPRTRRGSIFLAAARELGFALQVAEARHTASNDAAYVVDATRPSTWSLHAEGRPIEELRRSANHRCVIQTVLLDTIPRG</sequence>
<dbReference type="InterPro" id="IPR006132">
    <property type="entry name" value="Asp/Orn_carbamoyltranf_P-bd"/>
</dbReference>
<feature type="domain" description="Aspartate/ornithine carbamoyltransferase carbamoyl-P binding" evidence="3">
    <location>
        <begin position="33"/>
        <end position="162"/>
    </location>
</feature>
<dbReference type="EMBL" id="JAUKVY010000013">
    <property type="protein sequence ID" value="MDO1534407.1"/>
    <property type="molecule type" value="Genomic_DNA"/>
</dbReference>
<dbReference type="Pfam" id="PF02729">
    <property type="entry name" value="OTCace_N"/>
    <property type="match status" value="1"/>
</dbReference>
<proteinExistence type="predicted"/>
<name>A0ABT8S857_9BURK</name>
<dbReference type="Gene3D" id="3.40.50.1370">
    <property type="entry name" value="Aspartate/ornithine carbamoyltransferase"/>
    <property type="match status" value="2"/>
</dbReference>
<evidence type="ECO:0000313" key="5">
    <source>
        <dbReference type="Proteomes" id="UP001169027"/>
    </source>
</evidence>
<keyword evidence="5" id="KW-1185">Reference proteome</keyword>
<dbReference type="Proteomes" id="UP001169027">
    <property type="component" value="Unassembled WGS sequence"/>
</dbReference>
<accession>A0ABT8S857</accession>
<gene>
    <name evidence="4" type="ORF">Q2T77_19130</name>
</gene>
<dbReference type="RefSeq" id="WP_301812035.1">
    <property type="nucleotide sequence ID" value="NZ_JAUJZH010000013.1"/>
</dbReference>
<evidence type="ECO:0000259" key="3">
    <source>
        <dbReference type="Pfam" id="PF02729"/>
    </source>
</evidence>
<evidence type="ECO:0000256" key="1">
    <source>
        <dbReference type="ARBA" id="ARBA00022679"/>
    </source>
</evidence>
<dbReference type="PANTHER" id="PTHR45753:SF2">
    <property type="entry name" value="ORNITHINE CARBAMOYLTRANSFERASE"/>
    <property type="match status" value="1"/>
</dbReference>
<evidence type="ECO:0000256" key="2">
    <source>
        <dbReference type="SAM" id="MobiDB-lite"/>
    </source>
</evidence>
<protein>
    <recommendedName>
        <fullName evidence="3">Aspartate/ornithine carbamoyltransferase carbamoyl-P binding domain-containing protein</fullName>
    </recommendedName>
</protein>
<dbReference type="InterPro" id="IPR036901">
    <property type="entry name" value="Asp/Orn_carbamoylTrfase_sf"/>
</dbReference>
<dbReference type="SUPFAM" id="SSF53671">
    <property type="entry name" value="Aspartate/ornithine carbamoyltransferase"/>
    <property type="match status" value="1"/>
</dbReference>
<comment type="caution">
    <text evidence="4">The sequence shown here is derived from an EMBL/GenBank/DDBJ whole genome shotgun (WGS) entry which is preliminary data.</text>
</comment>
<reference evidence="4" key="1">
    <citation type="submission" date="2023-06" db="EMBL/GenBank/DDBJ databases">
        <authorList>
            <person name="Jiang Y."/>
            <person name="Liu Q."/>
        </authorList>
    </citation>
    <scope>NUCLEOTIDE SEQUENCE</scope>
    <source>
        <strain evidence="4">CGMCC 1.12090</strain>
    </source>
</reference>
<organism evidence="4 5">
    <name type="scientific">Variovorax ginsengisoli</name>
    <dbReference type="NCBI Taxonomy" id="363844"/>
    <lineage>
        <taxon>Bacteria</taxon>
        <taxon>Pseudomonadati</taxon>
        <taxon>Pseudomonadota</taxon>
        <taxon>Betaproteobacteria</taxon>
        <taxon>Burkholderiales</taxon>
        <taxon>Comamonadaceae</taxon>
        <taxon>Variovorax</taxon>
    </lineage>
</organism>
<evidence type="ECO:0000313" key="4">
    <source>
        <dbReference type="EMBL" id="MDO1534407.1"/>
    </source>
</evidence>